<proteinExistence type="predicted"/>
<sequence>MNLDDTSTQSTPQHNDINQLSHPYPKSSKVLDLPDELLLGIFEHVENFDFNAQVVQRHEPGMVDIQNVRLVCRRFCNVSSQLLVRSVRIGLDESSLVRLDEISRSRGIAKGVRAVRVVLDFYNPSFTNFDLFISNQADQLQRGVEWLSDEMEMGSIKGISQQTASQMIDSRLAAKSTLRRLQVAPGDPDNSEYSVDDHLRRVHLEEIQKRYLLLLEKQTSLLNSGKFVNIVSSAIARMPCARALEFSERNPDGKSEELMTPEGDVWEILFRFILQPMTSHDADIYDLELPNYQCIVDLLDATRRAGTLLYTIGIKLWLLGSPGTLAPAPDRKQEFSSGMQQLKDFKFSYGGTLRDRDVEGVSKFLSACLDTSSLQRLDLDISGWVRRSATIELGRVLGLRPRKQLTDISLFNTNIDLPMLVRLFKQLPEKIRVLTLSEVRLFNGRWETLLDGFRKKRPDLVLIEDLEGAECDNMSRRDYKRIFNIYSCENNQAELYVSNMGPEEVNPFRTLGGD</sequence>
<gene>
    <name evidence="1" type="ORF">F5144DRAFT_539596</name>
</gene>
<organism evidence="1 2">
    <name type="scientific">Chaetomium tenue</name>
    <dbReference type="NCBI Taxonomy" id="1854479"/>
    <lineage>
        <taxon>Eukaryota</taxon>
        <taxon>Fungi</taxon>
        <taxon>Dikarya</taxon>
        <taxon>Ascomycota</taxon>
        <taxon>Pezizomycotina</taxon>
        <taxon>Sordariomycetes</taxon>
        <taxon>Sordariomycetidae</taxon>
        <taxon>Sordariales</taxon>
        <taxon>Chaetomiaceae</taxon>
        <taxon>Chaetomium</taxon>
    </lineage>
</organism>
<name>A0ACB7NZA8_9PEZI</name>
<keyword evidence="2" id="KW-1185">Reference proteome</keyword>
<protein>
    <submittedName>
        <fullName evidence="1">Uncharacterized protein</fullName>
    </submittedName>
</protein>
<evidence type="ECO:0000313" key="1">
    <source>
        <dbReference type="EMBL" id="KAH6623439.1"/>
    </source>
</evidence>
<comment type="caution">
    <text evidence="1">The sequence shown here is derived from an EMBL/GenBank/DDBJ whole genome shotgun (WGS) entry which is preliminary data.</text>
</comment>
<accession>A0ACB7NZA8</accession>
<dbReference type="Proteomes" id="UP000724584">
    <property type="component" value="Unassembled WGS sequence"/>
</dbReference>
<evidence type="ECO:0000313" key="2">
    <source>
        <dbReference type="Proteomes" id="UP000724584"/>
    </source>
</evidence>
<dbReference type="EMBL" id="JAGIZQ010000006">
    <property type="protein sequence ID" value="KAH6623439.1"/>
    <property type="molecule type" value="Genomic_DNA"/>
</dbReference>
<reference evidence="1 2" key="1">
    <citation type="journal article" date="2021" name="Nat. Commun.">
        <title>Genetic determinants of endophytism in the Arabidopsis root mycobiome.</title>
        <authorList>
            <person name="Mesny F."/>
            <person name="Miyauchi S."/>
            <person name="Thiergart T."/>
            <person name="Pickel B."/>
            <person name="Atanasova L."/>
            <person name="Karlsson M."/>
            <person name="Huettel B."/>
            <person name="Barry K.W."/>
            <person name="Haridas S."/>
            <person name="Chen C."/>
            <person name="Bauer D."/>
            <person name="Andreopoulos W."/>
            <person name="Pangilinan J."/>
            <person name="LaButti K."/>
            <person name="Riley R."/>
            <person name="Lipzen A."/>
            <person name="Clum A."/>
            <person name="Drula E."/>
            <person name="Henrissat B."/>
            <person name="Kohler A."/>
            <person name="Grigoriev I.V."/>
            <person name="Martin F.M."/>
            <person name="Hacquard S."/>
        </authorList>
    </citation>
    <scope>NUCLEOTIDE SEQUENCE [LARGE SCALE GENOMIC DNA]</scope>
    <source>
        <strain evidence="1 2">MPI-SDFR-AT-0079</strain>
    </source>
</reference>